<feature type="compositionally biased region" description="Acidic residues" evidence="1">
    <location>
        <begin position="243"/>
        <end position="252"/>
    </location>
</feature>
<accession>A0A1Z5KJW1</accession>
<evidence type="ECO:0000313" key="4">
    <source>
        <dbReference type="Proteomes" id="UP000198406"/>
    </source>
</evidence>
<dbReference type="AlphaFoldDB" id="A0A1Z5KJW1"/>
<dbReference type="EMBL" id="BDSP01000247">
    <property type="protein sequence ID" value="GAX26487.1"/>
    <property type="molecule type" value="Genomic_DNA"/>
</dbReference>
<proteinExistence type="predicted"/>
<evidence type="ECO:0000313" key="3">
    <source>
        <dbReference type="EMBL" id="GAX26487.1"/>
    </source>
</evidence>
<gene>
    <name evidence="3" type="ORF">FisN_23Lh012</name>
</gene>
<evidence type="ECO:0000256" key="2">
    <source>
        <dbReference type="SAM" id="SignalP"/>
    </source>
</evidence>
<name>A0A1Z5KJW1_FISSO</name>
<organism evidence="3 4">
    <name type="scientific">Fistulifera solaris</name>
    <name type="common">Oleaginous diatom</name>
    <dbReference type="NCBI Taxonomy" id="1519565"/>
    <lineage>
        <taxon>Eukaryota</taxon>
        <taxon>Sar</taxon>
        <taxon>Stramenopiles</taxon>
        <taxon>Ochrophyta</taxon>
        <taxon>Bacillariophyta</taxon>
        <taxon>Bacillariophyceae</taxon>
        <taxon>Bacillariophycidae</taxon>
        <taxon>Naviculales</taxon>
        <taxon>Naviculaceae</taxon>
        <taxon>Fistulifera</taxon>
    </lineage>
</organism>
<dbReference type="InParanoid" id="A0A1Z5KJW1"/>
<feature type="signal peptide" evidence="2">
    <location>
        <begin position="1"/>
        <end position="22"/>
    </location>
</feature>
<keyword evidence="2" id="KW-0732">Signal</keyword>
<reference evidence="3 4" key="1">
    <citation type="journal article" date="2015" name="Plant Cell">
        <title>Oil accumulation by the oleaginous diatom Fistulifera solaris as revealed by the genome and transcriptome.</title>
        <authorList>
            <person name="Tanaka T."/>
            <person name="Maeda Y."/>
            <person name="Veluchamy A."/>
            <person name="Tanaka M."/>
            <person name="Abida H."/>
            <person name="Marechal E."/>
            <person name="Bowler C."/>
            <person name="Muto M."/>
            <person name="Sunaga Y."/>
            <person name="Tanaka M."/>
            <person name="Yoshino T."/>
            <person name="Taniguchi T."/>
            <person name="Fukuda Y."/>
            <person name="Nemoto M."/>
            <person name="Matsumoto M."/>
            <person name="Wong P.S."/>
            <person name="Aburatani S."/>
            <person name="Fujibuchi W."/>
        </authorList>
    </citation>
    <scope>NUCLEOTIDE SEQUENCE [LARGE SCALE GENOMIC DNA]</scope>
    <source>
        <strain evidence="3 4">JPCC DA0580</strain>
    </source>
</reference>
<keyword evidence="4" id="KW-1185">Reference proteome</keyword>
<feature type="chain" id="PRO_5012780539" evidence="2">
    <location>
        <begin position="23"/>
        <end position="551"/>
    </location>
</feature>
<comment type="caution">
    <text evidence="3">The sequence shown here is derived from an EMBL/GenBank/DDBJ whole genome shotgun (WGS) entry which is preliminary data.</text>
</comment>
<evidence type="ECO:0000256" key="1">
    <source>
        <dbReference type="SAM" id="MobiDB-lite"/>
    </source>
</evidence>
<sequence>MRVSSLRFVLTVLLALPFTGYAWILQRTTPRQRVLFNGSTIQRSSNPRLSGELLPQGIVDSSTVYRGGLIEKPQWNGAPAEGFREAPSIQNMYYSLSTLPEKETEDERDTVEANRLSVSKENNILDDGNEVLSDTSKLDHTDSLSEKTIEAALRDHSFATETTNDQSLSDSDVFLIKDEDDSLENKFDGHQGNEAILTEESTEKDEFFYEDSLKFMKASFEDTEGDLSAIEDRQDHFVARTEEMEETEEDRGNDESFSTPDESEAIDARLEDGALQLLSLQAMADNELDDELPTSIEEENAITSAESDLLTEVEDVDGTFQEEIVEDLGAAPTEDAKEHVTLNGSHDAIVESSTNELTQPELSAEPMILGNHVFEQREPALDQNEQPDEETTTLSLNVDVHHESDLTSSKFFGEKQQRAESRPISGASAMSIIESSTIMQSLDFCQRPLKRIPLFQKLNVDADKESAFLRVVRRYTEADKRRRKLIEERRMAESINGLEDVDALDDLFKKLTSVGIIPRVKMYGKRVTLDDGTTAMGKRRKLCIELEWEMD</sequence>
<feature type="region of interest" description="Disordered" evidence="1">
    <location>
        <begin position="241"/>
        <end position="263"/>
    </location>
</feature>
<protein>
    <submittedName>
        <fullName evidence="3">Uncharacterized protein</fullName>
    </submittedName>
</protein>
<dbReference type="Proteomes" id="UP000198406">
    <property type="component" value="Unassembled WGS sequence"/>
</dbReference>